<dbReference type="Proteomes" id="UP001160390">
    <property type="component" value="Unassembled WGS sequence"/>
</dbReference>
<evidence type="ECO:0000256" key="9">
    <source>
        <dbReference type="ARBA" id="ARBA00044502"/>
    </source>
</evidence>
<evidence type="ECO:0000256" key="10">
    <source>
        <dbReference type="ARBA" id="ARBA00045077"/>
    </source>
</evidence>
<comment type="catalytic activity">
    <reaction evidence="10">
        <text>[(1-&gt;4)-beta-D-glucosyl]n+m + reduced acceptor + O2 = 4-dehydro-beta-D-glucosyl-[(1-&gt;4)-beta-D-glucosyl]n-1 + [(1-&gt;4)-beta-D-glucosyl]m + acceptor + H2O.</text>
        <dbReference type="EC" id="1.14.99.56"/>
    </reaction>
</comment>
<dbReference type="Gene3D" id="2.70.50.70">
    <property type="match status" value="1"/>
</dbReference>
<keyword evidence="4 12" id="KW-0732">Signal</keyword>
<evidence type="ECO:0000313" key="15">
    <source>
        <dbReference type="Proteomes" id="UP001160390"/>
    </source>
</evidence>
<evidence type="ECO:0000256" key="8">
    <source>
        <dbReference type="ARBA" id="ARBA00023326"/>
    </source>
</evidence>
<evidence type="ECO:0000259" key="13">
    <source>
        <dbReference type="Pfam" id="PF03443"/>
    </source>
</evidence>
<gene>
    <name evidence="14" type="ORF">CCHLO57077_00016088</name>
</gene>
<evidence type="ECO:0000256" key="4">
    <source>
        <dbReference type="ARBA" id="ARBA00022729"/>
    </source>
</evidence>
<evidence type="ECO:0000256" key="6">
    <source>
        <dbReference type="ARBA" id="ARBA00023157"/>
    </source>
</evidence>
<comment type="subcellular location">
    <subcellularLocation>
        <location evidence="2">Secreted</location>
    </subcellularLocation>
</comment>
<dbReference type="AlphaFoldDB" id="A0AA35PY07"/>
<name>A0AA35PY07_9HYPO</name>
<dbReference type="PANTHER" id="PTHR33353">
    <property type="entry name" value="PUTATIVE (AFU_ORTHOLOGUE AFUA_1G12560)-RELATED"/>
    <property type="match status" value="1"/>
</dbReference>
<keyword evidence="15" id="KW-1185">Reference proteome</keyword>
<comment type="caution">
    <text evidence="14">The sequence shown here is derived from an EMBL/GenBank/DDBJ whole genome shotgun (WGS) entry which is preliminary data.</text>
</comment>
<evidence type="ECO:0000256" key="5">
    <source>
        <dbReference type="ARBA" id="ARBA00023001"/>
    </source>
</evidence>
<evidence type="ECO:0000256" key="1">
    <source>
        <dbReference type="ARBA" id="ARBA00001973"/>
    </source>
</evidence>
<keyword evidence="6" id="KW-1015">Disulfide bond</keyword>
<evidence type="ECO:0000313" key="14">
    <source>
        <dbReference type="EMBL" id="CAI6070058.1"/>
    </source>
</evidence>
<organism evidence="14 15">
    <name type="scientific">Clonostachys chloroleuca</name>
    <dbReference type="NCBI Taxonomy" id="1926264"/>
    <lineage>
        <taxon>Eukaryota</taxon>
        <taxon>Fungi</taxon>
        <taxon>Dikarya</taxon>
        <taxon>Ascomycota</taxon>
        <taxon>Pezizomycotina</taxon>
        <taxon>Sordariomycetes</taxon>
        <taxon>Hypocreomycetidae</taxon>
        <taxon>Hypocreales</taxon>
        <taxon>Bionectriaceae</taxon>
        <taxon>Clonostachys</taxon>
    </lineage>
</organism>
<evidence type="ECO:0000256" key="3">
    <source>
        <dbReference type="ARBA" id="ARBA00022525"/>
    </source>
</evidence>
<reference evidence="14" key="1">
    <citation type="submission" date="2023-01" db="EMBL/GenBank/DDBJ databases">
        <authorList>
            <person name="Piombo E."/>
        </authorList>
    </citation>
    <scope>NUCLEOTIDE SEQUENCE</scope>
</reference>
<evidence type="ECO:0000256" key="7">
    <source>
        <dbReference type="ARBA" id="ARBA00023277"/>
    </source>
</evidence>
<evidence type="ECO:0000256" key="11">
    <source>
        <dbReference type="ARBA" id="ARBA00047174"/>
    </source>
</evidence>
<feature type="domain" description="Auxiliary Activity family 9 catalytic" evidence="13">
    <location>
        <begin position="21"/>
        <end position="250"/>
    </location>
</feature>
<comment type="cofactor">
    <cofactor evidence="1">
        <name>Cu(2+)</name>
        <dbReference type="ChEBI" id="CHEBI:29036"/>
    </cofactor>
</comment>
<dbReference type="InterPro" id="IPR005103">
    <property type="entry name" value="AA9_LPMO"/>
</dbReference>
<dbReference type="EC" id="1.14.99.56" evidence="11"/>
<dbReference type="EMBL" id="CABFNP030000642">
    <property type="protein sequence ID" value="CAI6070058.1"/>
    <property type="molecule type" value="Genomic_DNA"/>
</dbReference>
<accession>A0AA35PY07</accession>
<keyword evidence="3" id="KW-0964">Secreted</keyword>
<evidence type="ECO:0000256" key="2">
    <source>
        <dbReference type="ARBA" id="ARBA00004613"/>
    </source>
</evidence>
<dbReference type="InterPro" id="IPR049892">
    <property type="entry name" value="AA9"/>
</dbReference>
<comment type="similarity">
    <text evidence="9">Belongs to the polysaccharide monooxygenase AA9 family.</text>
</comment>
<proteinExistence type="inferred from homology"/>
<sequence>MHSSLVLGAASAALFSLAEGHGWLTGARVNGAGWTDGQNPNWYYITSPPATAGWKALNQDNGFVDPASFQTSNIDCHKSAVTNTQYVTANAGDTLTLYWNTWPDSHKGPIINYIAPVSSMSLYFPLVILQVSCFASATAGNLGWSKISEAAWISGSNPGTWVTDTLIATGNFSSTVKIPAKLKAGNYILRHEIIGLHSAGNDNGAQAYPQCLNLVVGGSGTVSAPSGTKGTALYSRTDPGILFDLYRTFSSYTIPGPALWTGAN</sequence>
<keyword evidence="7" id="KW-0119">Carbohydrate metabolism</keyword>
<feature type="signal peptide" evidence="12">
    <location>
        <begin position="1"/>
        <end position="20"/>
    </location>
</feature>
<dbReference type="CDD" id="cd21175">
    <property type="entry name" value="LPMO_AA9"/>
    <property type="match status" value="1"/>
</dbReference>
<dbReference type="PANTHER" id="PTHR33353:SF34">
    <property type="entry name" value="ENDO-BETA-1,4-GLUCANASE D"/>
    <property type="match status" value="1"/>
</dbReference>
<dbReference type="GO" id="GO:0030245">
    <property type="term" value="P:cellulose catabolic process"/>
    <property type="evidence" value="ECO:0007669"/>
    <property type="project" value="UniProtKB-KW"/>
</dbReference>
<evidence type="ECO:0000256" key="12">
    <source>
        <dbReference type="SAM" id="SignalP"/>
    </source>
</evidence>
<dbReference type="GO" id="GO:0005576">
    <property type="term" value="C:extracellular region"/>
    <property type="evidence" value="ECO:0007669"/>
    <property type="project" value="UniProtKB-SubCell"/>
</dbReference>
<keyword evidence="5" id="KW-0136">Cellulose degradation</keyword>
<dbReference type="Pfam" id="PF03443">
    <property type="entry name" value="AA9"/>
    <property type="match status" value="1"/>
</dbReference>
<protein>
    <recommendedName>
        <fullName evidence="11">lytic cellulose monooxygenase (C4-dehydrogenating)</fullName>
        <ecNumber evidence="11">1.14.99.56</ecNumber>
    </recommendedName>
</protein>
<feature type="chain" id="PRO_5041215870" description="lytic cellulose monooxygenase (C4-dehydrogenating)" evidence="12">
    <location>
        <begin position="21"/>
        <end position="264"/>
    </location>
</feature>
<keyword evidence="8" id="KW-0624">Polysaccharide degradation</keyword>